<feature type="domain" description="DUF2241" evidence="1">
    <location>
        <begin position="3"/>
        <end position="69"/>
    </location>
</feature>
<dbReference type="RefSeq" id="WP_169625836.1">
    <property type="nucleotide sequence ID" value="NZ_JABBNT010000004.1"/>
</dbReference>
<dbReference type="SUPFAM" id="SSF55021">
    <property type="entry name" value="ACT-like"/>
    <property type="match status" value="2"/>
</dbReference>
<evidence type="ECO:0000259" key="1">
    <source>
        <dbReference type="Pfam" id="PF10000"/>
    </source>
</evidence>
<dbReference type="PANTHER" id="PTHR39199:SF1">
    <property type="entry name" value="BLR5128 PROTEIN"/>
    <property type="match status" value="1"/>
</dbReference>
<reference evidence="3 4" key="1">
    <citation type="submission" date="2020-04" db="EMBL/GenBank/DDBJ databases">
        <title>Rhodospirillaceae bacterium KN72 isolated from deep sea.</title>
        <authorList>
            <person name="Zhang D.-C."/>
        </authorList>
    </citation>
    <scope>NUCLEOTIDE SEQUENCE [LARGE SCALE GENOMIC DNA]</scope>
    <source>
        <strain evidence="3 4">KN72</strain>
    </source>
</reference>
<dbReference type="InterPro" id="IPR045865">
    <property type="entry name" value="ACT-like_dom_sf"/>
</dbReference>
<name>A0A7Y0E1D9_9PROT</name>
<dbReference type="InterPro" id="IPR018717">
    <property type="entry name" value="DUF2241"/>
</dbReference>
<comment type="caution">
    <text evidence="3">The sequence shown here is derived from an EMBL/GenBank/DDBJ whole genome shotgun (WGS) entry which is preliminary data.</text>
</comment>
<evidence type="ECO:0000313" key="3">
    <source>
        <dbReference type="EMBL" id="NMM45434.1"/>
    </source>
</evidence>
<dbReference type="Gene3D" id="3.30.2130.10">
    <property type="entry name" value="VC0802-like"/>
    <property type="match status" value="1"/>
</dbReference>
<dbReference type="InterPro" id="IPR027795">
    <property type="entry name" value="CASTOR_ACT_dom"/>
</dbReference>
<dbReference type="PANTHER" id="PTHR39199">
    <property type="entry name" value="BLR5128 PROTEIN"/>
    <property type="match status" value="1"/>
</dbReference>
<feature type="domain" description="CASTOR ACT" evidence="2">
    <location>
        <begin position="72"/>
        <end position="126"/>
    </location>
</feature>
<accession>A0A7Y0E1D9</accession>
<keyword evidence="4" id="KW-1185">Reference proteome</keyword>
<protein>
    <submittedName>
        <fullName evidence="3">ACT domain-containing protein</fullName>
    </submittedName>
</protein>
<dbReference type="Proteomes" id="UP000539372">
    <property type="component" value="Unassembled WGS sequence"/>
</dbReference>
<dbReference type="AlphaFoldDB" id="A0A7Y0E1D9"/>
<sequence>MGNGETDLATLIAGMDPVLDPETYIFTTVPADADLLVKPLMRFSESEGDTLILTVRDAAKVGISGDARFRRITLTVHSALEAVGLTAAFASALGAAEIPANVVAGYYHDHIFIPENMAERAVEALRALADQV</sequence>
<dbReference type="Pfam" id="PF13840">
    <property type="entry name" value="ACT_7"/>
    <property type="match status" value="1"/>
</dbReference>
<dbReference type="EMBL" id="JABBNT010000004">
    <property type="protein sequence ID" value="NMM45434.1"/>
    <property type="molecule type" value="Genomic_DNA"/>
</dbReference>
<gene>
    <name evidence="3" type="ORF">HH303_13150</name>
</gene>
<evidence type="ECO:0000259" key="2">
    <source>
        <dbReference type="Pfam" id="PF13840"/>
    </source>
</evidence>
<evidence type="ECO:0000313" key="4">
    <source>
        <dbReference type="Proteomes" id="UP000539372"/>
    </source>
</evidence>
<dbReference type="Pfam" id="PF10000">
    <property type="entry name" value="ACT_3"/>
    <property type="match status" value="1"/>
</dbReference>
<proteinExistence type="predicted"/>
<organism evidence="3 4">
    <name type="scientific">Pacificispira spongiicola</name>
    <dbReference type="NCBI Taxonomy" id="2729598"/>
    <lineage>
        <taxon>Bacteria</taxon>
        <taxon>Pseudomonadati</taxon>
        <taxon>Pseudomonadota</taxon>
        <taxon>Alphaproteobacteria</taxon>
        <taxon>Rhodospirillales</taxon>
        <taxon>Rhodospirillaceae</taxon>
        <taxon>Pacificispira</taxon>
    </lineage>
</organism>